<keyword evidence="4" id="KW-1185">Reference proteome</keyword>
<keyword evidence="1" id="KW-0732">Signal</keyword>
<dbReference type="EMBL" id="FXUG01000015">
    <property type="protein sequence ID" value="SMP72403.1"/>
    <property type="molecule type" value="Genomic_DNA"/>
</dbReference>
<dbReference type="InterPro" id="IPR005546">
    <property type="entry name" value="Autotransporte_beta"/>
</dbReference>
<gene>
    <name evidence="3" type="ORF">SAMN06265222_11583</name>
</gene>
<dbReference type="PROSITE" id="PS51208">
    <property type="entry name" value="AUTOTRANSPORTER"/>
    <property type="match status" value="1"/>
</dbReference>
<feature type="domain" description="Autotransporter" evidence="2">
    <location>
        <begin position="217"/>
        <end position="485"/>
    </location>
</feature>
<dbReference type="InterPro" id="IPR036709">
    <property type="entry name" value="Autotransporte_beta_dom_sf"/>
</dbReference>
<dbReference type="SUPFAM" id="SSF103515">
    <property type="entry name" value="Autotransporter"/>
    <property type="match status" value="1"/>
</dbReference>
<feature type="signal peptide" evidence="1">
    <location>
        <begin position="1"/>
        <end position="19"/>
    </location>
</feature>
<dbReference type="Pfam" id="PF03797">
    <property type="entry name" value="Autotransporter"/>
    <property type="match status" value="1"/>
</dbReference>
<name>A0ABY1QIM9_9BACT</name>
<dbReference type="SMART" id="SM00869">
    <property type="entry name" value="Autotransporter"/>
    <property type="match status" value="1"/>
</dbReference>
<evidence type="ECO:0000256" key="1">
    <source>
        <dbReference type="SAM" id="SignalP"/>
    </source>
</evidence>
<accession>A0ABY1QIM9</accession>
<proteinExistence type="predicted"/>
<evidence type="ECO:0000259" key="2">
    <source>
        <dbReference type="PROSITE" id="PS51208"/>
    </source>
</evidence>
<evidence type="ECO:0000313" key="3">
    <source>
        <dbReference type="EMBL" id="SMP72403.1"/>
    </source>
</evidence>
<sequence>MYRFLISWGLIACVTTAQATPPILINSSNFTLTQDDGLVGDATVTVGSGELISAVNVSTESGFFRTQLLADGTDWLNYWHFEGGNLLEHGDGSSVAPGTYEFNWYNDYNIDFSIEFVFELTSLEAGQLLGSTTQTQFQNQNFQFQSLSNQVRTMAGSFSGGNNAMGLVSLTPPPRTADGEYAPISLVSYEEPSVEQVSYQSGIGSPLGSRGQRTSSLTRSGWGGWMQGYGIGGSADGHQGVSGFDYGGGGTQLGLFRHIDAHTMVGFFGAYGYQNVSTDAGSEANVNSGMLGLFLHRNDHEGNYYTLAGNASYDDYDTSRTGGITGNYDGVQTGTYLERGLTRDLGVLTVQPNVALQYLWVHQDDHVESGGTSIDDVDAHSLRSMVGANFYGNRHVHGPLGWRWTPNSRASWMHEYLDPTTSVTGVQGGSSFATQGLDLGRDWALLGVGLQGDRNAALSLYANYDLQVNDRQRFHTGSGGVVWTH</sequence>
<evidence type="ECO:0000313" key="4">
    <source>
        <dbReference type="Proteomes" id="UP001158067"/>
    </source>
</evidence>
<protein>
    <submittedName>
        <fullName evidence="3">Autotransporter beta-domain-containing protein</fullName>
    </submittedName>
</protein>
<comment type="caution">
    <text evidence="3">The sequence shown here is derived from an EMBL/GenBank/DDBJ whole genome shotgun (WGS) entry which is preliminary data.</text>
</comment>
<organism evidence="3 4">
    <name type="scientific">Neorhodopirellula lusitana</name>
    <dbReference type="NCBI Taxonomy" id="445327"/>
    <lineage>
        <taxon>Bacteria</taxon>
        <taxon>Pseudomonadati</taxon>
        <taxon>Planctomycetota</taxon>
        <taxon>Planctomycetia</taxon>
        <taxon>Pirellulales</taxon>
        <taxon>Pirellulaceae</taxon>
        <taxon>Neorhodopirellula</taxon>
    </lineage>
</organism>
<dbReference type="Proteomes" id="UP001158067">
    <property type="component" value="Unassembled WGS sequence"/>
</dbReference>
<dbReference type="Gene3D" id="2.40.128.130">
    <property type="entry name" value="Autotransporter beta-domain"/>
    <property type="match status" value="1"/>
</dbReference>
<reference evidence="3 4" key="1">
    <citation type="submission" date="2017-05" db="EMBL/GenBank/DDBJ databases">
        <authorList>
            <person name="Varghese N."/>
            <person name="Submissions S."/>
        </authorList>
    </citation>
    <scope>NUCLEOTIDE SEQUENCE [LARGE SCALE GENOMIC DNA]</scope>
    <source>
        <strain evidence="3 4">DSM 25457</strain>
    </source>
</reference>
<feature type="chain" id="PRO_5045384994" evidence="1">
    <location>
        <begin position="20"/>
        <end position="485"/>
    </location>
</feature>